<dbReference type="CDD" id="cd07185">
    <property type="entry name" value="OmpA_C-like"/>
    <property type="match status" value="1"/>
</dbReference>
<proteinExistence type="inferred from homology"/>
<evidence type="ECO:0000256" key="9">
    <source>
        <dbReference type="SAM" id="Phobius"/>
    </source>
</evidence>
<feature type="compositionally biased region" description="Basic and acidic residues" evidence="8">
    <location>
        <begin position="76"/>
        <end position="94"/>
    </location>
</feature>
<evidence type="ECO:0000313" key="12">
    <source>
        <dbReference type="Proteomes" id="UP000738126"/>
    </source>
</evidence>
<evidence type="ECO:0000259" key="10">
    <source>
        <dbReference type="PROSITE" id="PS51123"/>
    </source>
</evidence>
<dbReference type="PROSITE" id="PS51123">
    <property type="entry name" value="OMPA_2"/>
    <property type="match status" value="1"/>
</dbReference>
<feature type="region of interest" description="Disordered" evidence="8">
    <location>
        <begin position="1"/>
        <end position="21"/>
    </location>
</feature>
<comment type="similarity">
    <text evidence="2">Belongs to the MotB family.</text>
</comment>
<gene>
    <name evidence="11" type="ORF">CKO13_07745</name>
</gene>
<keyword evidence="4 9" id="KW-0812">Transmembrane</keyword>
<evidence type="ECO:0000256" key="6">
    <source>
        <dbReference type="ARBA" id="ARBA00023136"/>
    </source>
</evidence>
<protein>
    <recommendedName>
        <fullName evidence="10">OmpA-like domain-containing protein</fullName>
    </recommendedName>
</protein>
<evidence type="ECO:0000313" key="11">
    <source>
        <dbReference type="EMBL" id="MBK1726914.1"/>
    </source>
</evidence>
<dbReference type="SUPFAM" id="SSF103088">
    <property type="entry name" value="OmpA-like"/>
    <property type="match status" value="1"/>
</dbReference>
<dbReference type="PANTHER" id="PTHR30329">
    <property type="entry name" value="STATOR ELEMENT OF FLAGELLAR MOTOR COMPLEX"/>
    <property type="match status" value="1"/>
</dbReference>
<keyword evidence="3" id="KW-1003">Cell membrane</keyword>
<comment type="subcellular location">
    <subcellularLocation>
        <location evidence="1">Cell membrane</location>
        <topology evidence="1">Single-pass membrane protein</topology>
    </subcellularLocation>
</comment>
<dbReference type="InterPro" id="IPR025713">
    <property type="entry name" value="MotB-like_N_dom"/>
</dbReference>
<feature type="domain" description="OmpA-like" evidence="10">
    <location>
        <begin position="110"/>
        <end position="230"/>
    </location>
</feature>
<keyword evidence="6 7" id="KW-0472">Membrane</keyword>
<dbReference type="InterPro" id="IPR050330">
    <property type="entry name" value="Bact_OuterMem_StrucFunc"/>
</dbReference>
<dbReference type="PANTHER" id="PTHR30329:SF21">
    <property type="entry name" value="LIPOPROTEIN YIAD-RELATED"/>
    <property type="match status" value="1"/>
</dbReference>
<dbReference type="PRINTS" id="PR01023">
    <property type="entry name" value="NAFLGMOTY"/>
</dbReference>
<evidence type="ECO:0000256" key="3">
    <source>
        <dbReference type="ARBA" id="ARBA00022475"/>
    </source>
</evidence>
<name>A0ABS1E7V6_9GAMM</name>
<dbReference type="InterPro" id="IPR006665">
    <property type="entry name" value="OmpA-like"/>
</dbReference>
<organism evidence="11 12">
    <name type="scientific">Halorhodospira neutriphila</name>
    <dbReference type="NCBI Taxonomy" id="168379"/>
    <lineage>
        <taxon>Bacteria</taxon>
        <taxon>Pseudomonadati</taxon>
        <taxon>Pseudomonadota</taxon>
        <taxon>Gammaproteobacteria</taxon>
        <taxon>Chromatiales</taxon>
        <taxon>Ectothiorhodospiraceae</taxon>
        <taxon>Halorhodospira</taxon>
    </lineage>
</organism>
<accession>A0ABS1E7V6</accession>
<evidence type="ECO:0000256" key="8">
    <source>
        <dbReference type="SAM" id="MobiDB-lite"/>
    </source>
</evidence>
<sequence length="245" mass="27021">MSDDSPSARRTRTATREIQAESQQEEDQSWLLVYLDVITLLLIVFVILLAILGDKSEQEGTSQGAGVLDGSPGILEGRDGVLEGEPQIREQSVELPEALRERGIEAVGEEETLTFRLDDAVLFSTGEAELQASGERALDELVPILQRTGARLSVEGHTDDRPITTERFPSNWELSAARASSVLRYLSEQGIDKRRMRAIGYGEIRPIASNGSAEGRAENRRVEITLHLGPDEDFQDLPDELPVVE</sequence>
<dbReference type="RefSeq" id="WP_200259140.1">
    <property type="nucleotide sequence ID" value="NZ_NRSH01000079.1"/>
</dbReference>
<feature type="region of interest" description="Disordered" evidence="8">
    <location>
        <begin position="60"/>
        <end position="94"/>
    </location>
</feature>
<dbReference type="Pfam" id="PF00691">
    <property type="entry name" value="OmpA"/>
    <property type="match status" value="1"/>
</dbReference>
<dbReference type="Gene3D" id="3.30.1330.60">
    <property type="entry name" value="OmpA-like domain"/>
    <property type="match status" value="1"/>
</dbReference>
<evidence type="ECO:0000256" key="1">
    <source>
        <dbReference type="ARBA" id="ARBA00004162"/>
    </source>
</evidence>
<keyword evidence="5 9" id="KW-1133">Transmembrane helix</keyword>
<comment type="caution">
    <text evidence="11">The sequence shown here is derived from an EMBL/GenBank/DDBJ whole genome shotgun (WGS) entry which is preliminary data.</text>
</comment>
<dbReference type="Pfam" id="PF13677">
    <property type="entry name" value="MotB_plug"/>
    <property type="match status" value="1"/>
</dbReference>
<evidence type="ECO:0000256" key="7">
    <source>
        <dbReference type="PROSITE-ProRule" id="PRU00473"/>
    </source>
</evidence>
<reference evidence="11 12" key="1">
    <citation type="journal article" date="2020" name="Microorganisms">
        <title>Osmotic Adaptation and Compatible Solute Biosynthesis of Phototrophic Bacteria as Revealed from Genome Analyses.</title>
        <authorList>
            <person name="Imhoff J.F."/>
            <person name="Rahn T."/>
            <person name="Kunzel S."/>
            <person name="Keller A."/>
            <person name="Neulinger S.C."/>
        </authorList>
    </citation>
    <scope>NUCLEOTIDE SEQUENCE [LARGE SCALE GENOMIC DNA]</scope>
    <source>
        <strain evidence="11 12">DSM 15116</strain>
    </source>
</reference>
<feature type="transmembrane region" description="Helical" evidence="9">
    <location>
        <begin position="31"/>
        <end position="52"/>
    </location>
</feature>
<evidence type="ECO:0000256" key="2">
    <source>
        <dbReference type="ARBA" id="ARBA00008914"/>
    </source>
</evidence>
<dbReference type="EMBL" id="NRSH01000079">
    <property type="protein sequence ID" value="MBK1726914.1"/>
    <property type="molecule type" value="Genomic_DNA"/>
</dbReference>
<dbReference type="Proteomes" id="UP000738126">
    <property type="component" value="Unassembled WGS sequence"/>
</dbReference>
<evidence type="ECO:0000256" key="4">
    <source>
        <dbReference type="ARBA" id="ARBA00022692"/>
    </source>
</evidence>
<keyword evidence="12" id="KW-1185">Reference proteome</keyword>
<evidence type="ECO:0000256" key="5">
    <source>
        <dbReference type="ARBA" id="ARBA00022989"/>
    </source>
</evidence>
<dbReference type="InterPro" id="IPR036737">
    <property type="entry name" value="OmpA-like_sf"/>
</dbReference>